<organism evidence="2 3">
    <name type="scientific">Ferroacidibacillus organovorans</name>
    <dbReference type="NCBI Taxonomy" id="1765683"/>
    <lineage>
        <taxon>Bacteria</taxon>
        <taxon>Bacillati</taxon>
        <taxon>Bacillota</taxon>
        <taxon>Bacilli</taxon>
        <taxon>Bacillales</taxon>
        <taxon>Alicyclobacillaceae</taxon>
        <taxon>Ferroacidibacillus</taxon>
    </lineage>
</organism>
<sequence>MMPISTLINLAAATGACFAAYYTAVNAKVTQEALKIALKSRNDNVRPVLDFRRAEHAHTIGKHINSAGQLTSAFYQFEVMNVGQGSAVLGDNPFRQVPILEVISRELSHDPIRGKMTVIPEDFPLKNTLRPGEVMNLSFGAGQFGNRPMGNVFELQPMYYTDVLGRQYETRVSIRADAGDVIGITTNIIEERSNSNENLEL</sequence>
<dbReference type="AlphaFoldDB" id="A0A101XRB2"/>
<name>A0A101XRB2_9BACL</name>
<dbReference type="RefSeq" id="WP_067714863.1">
    <property type="nucleotide sequence ID" value="NZ_LPVJ01000027.1"/>
</dbReference>
<dbReference type="Proteomes" id="UP000053557">
    <property type="component" value="Unassembled WGS sequence"/>
</dbReference>
<protein>
    <submittedName>
        <fullName evidence="2">Uncharacterized protein</fullName>
    </submittedName>
</protein>
<evidence type="ECO:0000313" key="3">
    <source>
        <dbReference type="Proteomes" id="UP000053557"/>
    </source>
</evidence>
<keyword evidence="3" id="KW-1185">Reference proteome</keyword>
<evidence type="ECO:0000313" key="2">
    <source>
        <dbReference type="EMBL" id="KUO96122.1"/>
    </source>
</evidence>
<evidence type="ECO:0000256" key="1">
    <source>
        <dbReference type="SAM" id="SignalP"/>
    </source>
</evidence>
<feature type="signal peptide" evidence="1">
    <location>
        <begin position="1"/>
        <end position="19"/>
    </location>
</feature>
<gene>
    <name evidence="2" type="ORF">ATW55_14410</name>
</gene>
<comment type="caution">
    <text evidence="2">The sequence shown here is derived from an EMBL/GenBank/DDBJ whole genome shotgun (WGS) entry which is preliminary data.</text>
</comment>
<accession>A0A101XRB2</accession>
<feature type="chain" id="PRO_5039661784" evidence="1">
    <location>
        <begin position="20"/>
        <end position="201"/>
    </location>
</feature>
<dbReference type="EMBL" id="LPVJ01000027">
    <property type="protein sequence ID" value="KUO96122.1"/>
    <property type="molecule type" value="Genomic_DNA"/>
</dbReference>
<keyword evidence="1" id="KW-0732">Signal</keyword>
<proteinExistence type="predicted"/>
<reference evidence="2 3" key="1">
    <citation type="submission" date="2015-12" db="EMBL/GenBank/DDBJ databases">
        <title>Draft genome sequence of Acidibacillus ferrooxidans ITV001, isolated from a chalcopyrite acid mine drainage site in Brazil.</title>
        <authorList>
            <person name="Dall'Agnol H."/>
            <person name="Nancucheo I."/>
            <person name="Johnson B."/>
            <person name="Oliveira R."/>
            <person name="Leite L."/>
            <person name="Pylro V."/>
            <person name="Nunes G.L."/>
            <person name="Tzotzos G."/>
            <person name="Fernandes G.R."/>
            <person name="Dutra J."/>
            <person name="Orellana S.C."/>
            <person name="Oliveira G."/>
        </authorList>
    </citation>
    <scope>NUCLEOTIDE SEQUENCE [LARGE SCALE GENOMIC DNA]</scope>
    <source>
        <strain evidence="3">ITV01</strain>
    </source>
</reference>